<gene>
    <name evidence="3" type="ORF">LZ538_03070</name>
</gene>
<dbReference type="InterPro" id="IPR012338">
    <property type="entry name" value="Beta-lactam/transpept-like"/>
</dbReference>
<accession>A0ABT0S072</accession>
<evidence type="ECO:0000313" key="3">
    <source>
        <dbReference type="EMBL" id="MCL6729036.1"/>
    </source>
</evidence>
<organism evidence="3 4">
    <name type="scientific">Sphingomonas hankyongi</name>
    <dbReference type="NCBI Taxonomy" id="2908209"/>
    <lineage>
        <taxon>Bacteria</taxon>
        <taxon>Pseudomonadati</taxon>
        <taxon>Pseudomonadota</taxon>
        <taxon>Alphaproteobacteria</taxon>
        <taxon>Sphingomonadales</taxon>
        <taxon>Sphingomonadaceae</taxon>
        <taxon>Sphingomonas</taxon>
    </lineage>
</organism>
<dbReference type="EMBL" id="JAMGBE010000001">
    <property type="protein sequence ID" value="MCL6729036.1"/>
    <property type="molecule type" value="Genomic_DNA"/>
</dbReference>
<dbReference type="RefSeq" id="WP_249830522.1">
    <property type="nucleotide sequence ID" value="NZ_JAMGBE010000001.1"/>
</dbReference>
<protein>
    <submittedName>
        <fullName evidence="3">Beta-lactamase family protein</fullName>
    </submittedName>
</protein>
<evidence type="ECO:0000259" key="2">
    <source>
        <dbReference type="Pfam" id="PF00144"/>
    </source>
</evidence>
<dbReference type="SUPFAM" id="SSF56601">
    <property type="entry name" value="beta-lactamase/transpeptidase-like"/>
    <property type="match status" value="1"/>
</dbReference>
<sequence>MRALVSIALLLAAPAIAAPKPDAMVGIAFTSRGDVASFAEGTADPHSGRKVTIDDPARIASVSKMFVAIGVLKLVERNRLDLDADVSSYLGWPLRNPAHPEEAISLRMLLSHTGSIRDHDDQYAIPLGTSVRETLANPTSWDLKHGPREAYFAYSNMNFPIAASVMERVTGERFDIWMRREVLDPMRIDACFNWPTCSDAAVARAVVLMQDGKAVKDDLGGRRPDCPVLAKDGEACDLSRSPLGENGALFGPQGGLRISVRGLARLGRMLLNRGELDGVRVLSPMSVDLMLTPQWRFDGRNGARDAESATICSYGLSAQQIPTRGCADDPGTRGAQFVGHAGDAYGLRSGIWIDRRRGRGIAYFATGVPEDPPELSTFSQAERNAFRRSYALLPH</sequence>
<dbReference type="Pfam" id="PF00144">
    <property type="entry name" value="Beta-lactamase"/>
    <property type="match status" value="1"/>
</dbReference>
<name>A0ABT0S072_9SPHN</name>
<dbReference type="InterPro" id="IPR001466">
    <property type="entry name" value="Beta-lactam-related"/>
</dbReference>
<keyword evidence="4" id="KW-1185">Reference proteome</keyword>
<dbReference type="InterPro" id="IPR050789">
    <property type="entry name" value="Diverse_Enzym_Activities"/>
</dbReference>
<dbReference type="Gene3D" id="3.40.710.10">
    <property type="entry name" value="DD-peptidase/beta-lactamase superfamily"/>
    <property type="match status" value="1"/>
</dbReference>
<dbReference type="PANTHER" id="PTHR43283">
    <property type="entry name" value="BETA-LACTAMASE-RELATED"/>
    <property type="match status" value="1"/>
</dbReference>
<dbReference type="Proteomes" id="UP001165342">
    <property type="component" value="Unassembled WGS sequence"/>
</dbReference>
<feature type="chain" id="PRO_5046309883" evidence="1">
    <location>
        <begin position="18"/>
        <end position="395"/>
    </location>
</feature>
<evidence type="ECO:0000256" key="1">
    <source>
        <dbReference type="SAM" id="SignalP"/>
    </source>
</evidence>
<comment type="caution">
    <text evidence="3">The sequence shown here is derived from an EMBL/GenBank/DDBJ whole genome shotgun (WGS) entry which is preliminary data.</text>
</comment>
<proteinExistence type="predicted"/>
<feature type="signal peptide" evidence="1">
    <location>
        <begin position="1"/>
        <end position="17"/>
    </location>
</feature>
<evidence type="ECO:0000313" key="4">
    <source>
        <dbReference type="Proteomes" id="UP001165342"/>
    </source>
</evidence>
<dbReference type="PANTHER" id="PTHR43283:SF3">
    <property type="entry name" value="BETA-LACTAMASE FAMILY PROTEIN (AFU_ORTHOLOGUE AFUA_5G07500)"/>
    <property type="match status" value="1"/>
</dbReference>
<feature type="domain" description="Beta-lactamase-related" evidence="2">
    <location>
        <begin position="26"/>
        <end position="374"/>
    </location>
</feature>
<keyword evidence="1" id="KW-0732">Signal</keyword>
<reference evidence="3" key="1">
    <citation type="submission" date="2022-05" db="EMBL/GenBank/DDBJ databases">
        <authorList>
            <person name="Jo J.-H."/>
            <person name="Im W.-T."/>
        </authorList>
    </citation>
    <scope>NUCLEOTIDE SEQUENCE</scope>
    <source>
        <strain evidence="3">SE220</strain>
    </source>
</reference>